<keyword evidence="2" id="KW-1185">Reference proteome</keyword>
<dbReference type="AlphaFoldDB" id="A0A085M0T1"/>
<reference evidence="1 2" key="1">
    <citation type="journal article" date="2014" name="Nat. Genet.">
        <title>Genome and transcriptome of the porcine whipworm Trichuris suis.</title>
        <authorList>
            <person name="Jex A.R."/>
            <person name="Nejsum P."/>
            <person name="Schwarz E.M."/>
            <person name="Hu L."/>
            <person name="Young N.D."/>
            <person name="Hall R.S."/>
            <person name="Korhonen P.K."/>
            <person name="Liao S."/>
            <person name="Thamsborg S."/>
            <person name="Xia J."/>
            <person name="Xu P."/>
            <person name="Wang S."/>
            <person name="Scheerlinck J.P."/>
            <person name="Hofmann A."/>
            <person name="Sternberg P.W."/>
            <person name="Wang J."/>
            <person name="Gasser R.B."/>
        </authorList>
    </citation>
    <scope>NUCLEOTIDE SEQUENCE [LARGE SCALE GENOMIC DNA]</scope>
    <source>
        <strain evidence="1">DCEP-RM93M</strain>
    </source>
</reference>
<sequence>METIVYRNGKMEKPDKSKMVKISELTNNQENKPISSVTHQVERNQFFTALSTEQLVKASGQCKKLFVIILNFKNL</sequence>
<organism evidence="1 2">
    <name type="scientific">Trichuris suis</name>
    <name type="common">pig whipworm</name>
    <dbReference type="NCBI Taxonomy" id="68888"/>
    <lineage>
        <taxon>Eukaryota</taxon>
        <taxon>Metazoa</taxon>
        <taxon>Ecdysozoa</taxon>
        <taxon>Nematoda</taxon>
        <taxon>Enoplea</taxon>
        <taxon>Dorylaimia</taxon>
        <taxon>Trichinellida</taxon>
        <taxon>Trichuridae</taxon>
        <taxon>Trichuris</taxon>
    </lineage>
</organism>
<proteinExistence type="predicted"/>
<accession>A0A085M0T1</accession>
<dbReference type="Proteomes" id="UP000030764">
    <property type="component" value="Unassembled WGS sequence"/>
</dbReference>
<name>A0A085M0T1_9BILA</name>
<evidence type="ECO:0000313" key="2">
    <source>
        <dbReference type="Proteomes" id="UP000030764"/>
    </source>
</evidence>
<evidence type="ECO:0000313" key="1">
    <source>
        <dbReference type="EMBL" id="KFD50827.1"/>
    </source>
</evidence>
<gene>
    <name evidence="1" type="ORF">M513_08265</name>
</gene>
<dbReference type="EMBL" id="KL363247">
    <property type="protein sequence ID" value="KFD50827.1"/>
    <property type="molecule type" value="Genomic_DNA"/>
</dbReference>
<protein>
    <submittedName>
        <fullName evidence="1">Uncharacterized protein</fullName>
    </submittedName>
</protein>